<sequence length="86" mass="9790">MKNNRFLSKAGYYRIVQGLQSVENIFLQANFLLRNTLGFLRACQPEVVGSYLRVICLHLMGEGIHCPTDLPLIHSLCCIVLLVRWA</sequence>
<evidence type="ECO:0000313" key="2">
    <source>
        <dbReference type="Proteomes" id="UP001054945"/>
    </source>
</evidence>
<name>A0AAV4NUY5_CAEEX</name>
<organism evidence="1 2">
    <name type="scientific">Caerostris extrusa</name>
    <name type="common">Bark spider</name>
    <name type="synonym">Caerostris bankana</name>
    <dbReference type="NCBI Taxonomy" id="172846"/>
    <lineage>
        <taxon>Eukaryota</taxon>
        <taxon>Metazoa</taxon>
        <taxon>Ecdysozoa</taxon>
        <taxon>Arthropoda</taxon>
        <taxon>Chelicerata</taxon>
        <taxon>Arachnida</taxon>
        <taxon>Araneae</taxon>
        <taxon>Araneomorphae</taxon>
        <taxon>Entelegynae</taxon>
        <taxon>Araneoidea</taxon>
        <taxon>Araneidae</taxon>
        <taxon>Caerostris</taxon>
    </lineage>
</organism>
<proteinExistence type="predicted"/>
<gene>
    <name evidence="1" type="ORF">CEXT_125521</name>
</gene>
<dbReference type="EMBL" id="BPLR01003791">
    <property type="protein sequence ID" value="GIX88672.1"/>
    <property type="molecule type" value="Genomic_DNA"/>
</dbReference>
<dbReference type="Proteomes" id="UP001054945">
    <property type="component" value="Unassembled WGS sequence"/>
</dbReference>
<keyword evidence="2" id="KW-1185">Reference proteome</keyword>
<protein>
    <submittedName>
        <fullName evidence="1">Uncharacterized protein</fullName>
    </submittedName>
</protein>
<comment type="caution">
    <text evidence="1">The sequence shown here is derived from an EMBL/GenBank/DDBJ whole genome shotgun (WGS) entry which is preliminary data.</text>
</comment>
<reference evidence="1 2" key="1">
    <citation type="submission" date="2021-06" db="EMBL/GenBank/DDBJ databases">
        <title>Caerostris extrusa draft genome.</title>
        <authorList>
            <person name="Kono N."/>
            <person name="Arakawa K."/>
        </authorList>
    </citation>
    <scope>NUCLEOTIDE SEQUENCE [LARGE SCALE GENOMIC DNA]</scope>
</reference>
<evidence type="ECO:0000313" key="1">
    <source>
        <dbReference type="EMBL" id="GIX88672.1"/>
    </source>
</evidence>
<dbReference type="AlphaFoldDB" id="A0AAV4NUY5"/>
<accession>A0AAV4NUY5</accession>